<dbReference type="SMART" id="SM00091">
    <property type="entry name" value="PAS"/>
    <property type="match status" value="2"/>
</dbReference>
<comment type="catalytic activity">
    <reaction evidence="1">
        <text>ATP + protein L-histidine = ADP + protein N-phospho-L-histidine.</text>
        <dbReference type="EC" id="2.7.13.3"/>
    </reaction>
</comment>
<protein>
    <recommendedName>
        <fullName evidence="2">histidine kinase</fullName>
        <ecNumber evidence="2">2.7.13.3</ecNumber>
    </recommendedName>
</protein>
<reference evidence="16 17" key="1">
    <citation type="journal article" date="2017" name="Arch. Microbiol.">
        <title>Mariprofundus micogutta sp. nov., a novel iron-oxidizing zetaproteobacterium isolated from a deep-sea hydrothermal field at the Bayonnaise knoll of the Izu-Ogasawara arc, and a description of Mariprofundales ord. nov. and Zetaproteobacteria classis nov.</title>
        <authorList>
            <person name="Makita H."/>
            <person name="Tanaka E."/>
            <person name="Mitsunobu S."/>
            <person name="Miyazaki M."/>
            <person name="Nunoura T."/>
            <person name="Uematsu K."/>
            <person name="Takaki Y."/>
            <person name="Nishi S."/>
            <person name="Shimamura S."/>
            <person name="Takai K."/>
        </authorList>
    </citation>
    <scope>NUCLEOTIDE SEQUENCE [LARGE SCALE GENOMIC DNA]</scope>
    <source>
        <strain evidence="16 17">ET2</strain>
    </source>
</reference>
<dbReference type="InterPro" id="IPR036890">
    <property type="entry name" value="HATPase_C_sf"/>
</dbReference>
<dbReference type="PANTHER" id="PTHR43065">
    <property type="entry name" value="SENSOR HISTIDINE KINASE"/>
    <property type="match status" value="1"/>
</dbReference>
<feature type="domain" description="PAC" evidence="15">
    <location>
        <begin position="267"/>
        <end position="321"/>
    </location>
</feature>
<dbReference type="RefSeq" id="WP_072658657.1">
    <property type="nucleotide sequence ID" value="NZ_BDFD01000002.1"/>
</dbReference>
<keyword evidence="3 9" id="KW-0597">Phosphoprotein</keyword>
<accession>A0A1L8CKT3</accession>
<dbReference type="Gene3D" id="3.30.565.10">
    <property type="entry name" value="Histidine kinase-like ATPase, C-terminal domain"/>
    <property type="match status" value="1"/>
</dbReference>
<evidence type="ECO:0000313" key="16">
    <source>
        <dbReference type="EMBL" id="GAV19479.1"/>
    </source>
</evidence>
<feature type="domain" description="PAS" evidence="14">
    <location>
        <begin position="71"/>
        <end position="125"/>
    </location>
</feature>
<dbReference type="InterPro" id="IPR004358">
    <property type="entry name" value="Sig_transdc_His_kin-like_C"/>
</dbReference>
<dbReference type="Pfam" id="PF13426">
    <property type="entry name" value="PAS_9"/>
    <property type="match status" value="2"/>
</dbReference>
<evidence type="ECO:0000256" key="3">
    <source>
        <dbReference type="ARBA" id="ARBA00022553"/>
    </source>
</evidence>
<evidence type="ECO:0000256" key="8">
    <source>
        <dbReference type="ARBA" id="ARBA00023012"/>
    </source>
</evidence>
<dbReference type="InterPro" id="IPR000700">
    <property type="entry name" value="PAS-assoc_C"/>
</dbReference>
<dbReference type="PROSITE" id="PS50113">
    <property type="entry name" value="PAC"/>
    <property type="match status" value="2"/>
</dbReference>
<dbReference type="InterPro" id="IPR003661">
    <property type="entry name" value="HisK_dim/P_dom"/>
</dbReference>
<dbReference type="Pfam" id="PF02518">
    <property type="entry name" value="HATPase_c"/>
    <property type="match status" value="1"/>
</dbReference>
<evidence type="ECO:0000256" key="11">
    <source>
        <dbReference type="SAM" id="Phobius"/>
    </source>
</evidence>
<proteinExistence type="predicted"/>
<dbReference type="InterPro" id="IPR035965">
    <property type="entry name" value="PAS-like_dom_sf"/>
</dbReference>
<dbReference type="Proteomes" id="UP000231632">
    <property type="component" value="Unassembled WGS sequence"/>
</dbReference>
<organism evidence="16 17">
    <name type="scientific">Mariprofundus micogutta</name>
    <dbReference type="NCBI Taxonomy" id="1921010"/>
    <lineage>
        <taxon>Bacteria</taxon>
        <taxon>Pseudomonadati</taxon>
        <taxon>Pseudomonadota</taxon>
        <taxon>Candidatius Mariprofundia</taxon>
        <taxon>Mariprofundales</taxon>
        <taxon>Mariprofundaceae</taxon>
        <taxon>Mariprofundus</taxon>
    </lineage>
</organism>
<keyword evidence="17" id="KW-1185">Reference proteome</keyword>
<keyword evidence="4" id="KW-0808">Transferase</keyword>
<evidence type="ECO:0000259" key="15">
    <source>
        <dbReference type="PROSITE" id="PS50113"/>
    </source>
</evidence>
<dbReference type="SMART" id="SM00086">
    <property type="entry name" value="PAC"/>
    <property type="match status" value="2"/>
</dbReference>
<evidence type="ECO:0000256" key="1">
    <source>
        <dbReference type="ARBA" id="ARBA00000085"/>
    </source>
</evidence>
<evidence type="ECO:0000256" key="9">
    <source>
        <dbReference type="PROSITE-ProRule" id="PRU00169"/>
    </source>
</evidence>
<feature type="domain" description="PAC" evidence="15">
    <location>
        <begin position="149"/>
        <end position="199"/>
    </location>
</feature>
<dbReference type="SUPFAM" id="SSF52172">
    <property type="entry name" value="CheY-like"/>
    <property type="match status" value="1"/>
</dbReference>
<dbReference type="STRING" id="1921010.MMIC_P0413"/>
<dbReference type="GO" id="GO:0000155">
    <property type="term" value="F:phosphorelay sensor kinase activity"/>
    <property type="evidence" value="ECO:0007669"/>
    <property type="project" value="InterPro"/>
</dbReference>
<keyword evidence="6" id="KW-0418">Kinase</keyword>
<dbReference type="InterPro" id="IPR011006">
    <property type="entry name" value="CheY-like_superfamily"/>
</dbReference>
<gene>
    <name evidence="16" type="ORF">MMIC_P0413</name>
</gene>
<keyword evidence="7" id="KW-0067">ATP-binding</keyword>
<feature type="domain" description="Histidine kinase" evidence="12">
    <location>
        <begin position="334"/>
        <end position="559"/>
    </location>
</feature>
<evidence type="ECO:0000259" key="12">
    <source>
        <dbReference type="PROSITE" id="PS50109"/>
    </source>
</evidence>
<dbReference type="InterPro" id="IPR005467">
    <property type="entry name" value="His_kinase_dom"/>
</dbReference>
<keyword evidence="11" id="KW-1133">Transmembrane helix</keyword>
<dbReference type="PROSITE" id="PS50112">
    <property type="entry name" value="PAS"/>
    <property type="match status" value="2"/>
</dbReference>
<name>A0A1L8CKT3_9PROT</name>
<dbReference type="Gene3D" id="3.30.450.20">
    <property type="entry name" value="PAS domain"/>
    <property type="match status" value="2"/>
</dbReference>
<evidence type="ECO:0000256" key="10">
    <source>
        <dbReference type="SAM" id="Coils"/>
    </source>
</evidence>
<feature type="transmembrane region" description="Helical" evidence="11">
    <location>
        <begin position="35"/>
        <end position="55"/>
    </location>
</feature>
<dbReference type="SUPFAM" id="SSF55874">
    <property type="entry name" value="ATPase domain of HSP90 chaperone/DNA topoisomerase II/histidine kinase"/>
    <property type="match status" value="1"/>
</dbReference>
<keyword evidence="5" id="KW-0547">Nucleotide-binding</keyword>
<evidence type="ECO:0000256" key="5">
    <source>
        <dbReference type="ARBA" id="ARBA00022741"/>
    </source>
</evidence>
<dbReference type="Pfam" id="PF00072">
    <property type="entry name" value="Response_reg"/>
    <property type="match status" value="1"/>
</dbReference>
<dbReference type="NCBIfam" id="TIGR00229">
    <property type="entry name" value="sensory_box"/>
    <property type="match status" value="2"/>
</dbReference>
<dbReference type="OrthoDB" id="5287173at2"/>
<keyword evidence="10" id="KW-0175">Coiled coil</keyword>
<dbReference type="PRINTS" id="PR00344">
    <property type="entry name" value="BCTRLSENSOR"/>
</dbReference>
<keyword evidence="11" id="KW-0472">Membrane</keyword>
<dbReference type="SUPFAM" id="SSF55785">
    <property type="entry name" value="PYP-like sensor domain (PAS domain)"/>
    <property type="match status" value="2"/>
</dbReference>
<evidence type="ECO:0000259" key="13">
    <source>
        <dbReference type="PROSITE" id="PS50110"/>
    </source>
</evidence>
<dbReference type="EC" id="2.7.13.3" evidence="2"/>
<feature type="modified residue" description="4-aspartylphosphate" evidence="9">
    <location>
        <position position="633"/>
    </location>
</feature>
<evidence type="ECO:0000256" key="7">
    <source>
        <dbReference type="ARBA" id="ARBA00022840"/>
    </source>
</evidence>
<dbReference type="SMART" id="SM00448">
    <property type="entry name" value="REC"/>
    <property type="match status" value="1"/>
</dbReference>
<evidence type="ECO:0000256" key="6">
    <source>
        <dbReference type="ARBA" id="ARBA00022777"/>
    </source>
</evidence>
<evidence type="ECO:0000259" key="14">
    <source>
        <dbReference type="PROSITE" id="PS50112"/>
    </source>
</evidence>
<dbReference type="InterPro" id="IPR000014">
    <property type="entry name" value="PAS"/>
</dbReference>
<feature type="domain" description="Response regulatory" evidence="13">
    <location>
        <begin position="582"/>
        <end position="698"/>
    </location>
</feature>
<sequence>MPEYQSSVQRSNVWKIISFDSRAELDAMLANTRGIIILWSLISLLLAMIIGWLLVRAVSNKRRAEADAQRAEARMKESVSMALDSIITIDHEEHIVSFNIAAENTFGFNAQEVIGKRLSETIIPERFREKHCKGIVHYLQSGKAPLLGKRIETTALHKDGREFPIELSLIVIETDEYPQFTAFIRDLSEQKKANEKIRKLSQAIEQAGESIIITDCEGIIEYVNPAFCTITGYTVDEVIGVNPRILNSGEQNRRFYREMWTTIKKGETWQGRIVDKRKDGSVFPAILNISPIFDEDGRISHFIGLQQNLQEYEELEERLQQSQKMEAIGTLVGGIAHDFNNTLAGIIGNLYLIKKRASDQPNIFAKAEVIETLATRASEMIKQLMAFSRKNITTKQQLYLPSFIKETVKLHEVSIPENITLNYSVSEEAMYVYADANQLQQMLFNLVNNARDALVGKEKPIISITLKKYVADKLFQDRNPEAEHTEFALITIADNGPGIDADNLERVFEPFFTTKEVGKGTGLGLSMVYGTVQSHKGIIELQSSRSDGTSFEIYLPLITEGTDETVTPIHITEDIHEGKGETILLVDDDNDLINTVREILESLKYNIIVASNGREAITAFLTHQYKIKLLILDVVMPELGGVETLLEIRKISPEIKCIFTTGYDKSKVLESHGMADIETVLTKPYEVYDLARLISDKLD</sequence>
<dbReference type="SMART" id="SM00387">
    <property type="entry name" value="HATPase_c"/>
    <property type="match status" value="1"/>
</dbReference>
<dbReference type="Gene3D" id="3.40.50.2300">
    <property type="match status" value="1"/>
</dbReference>
<dbReference type="PANTHER" id="PTHR43065:SF46">
    <property type="entry name" value="C4-DICARBOXYLATE TRANSPORT SENSOR PROTEIN DCTB"/>
    <property type="match status" value="1"/>
</dbReference>
<keyword evidence="8" id="KW-0902">Two-component regulatory system</keyword>
<keyword evidence="11" id="KW-0812">Transmembrane</keyword>
<evidence type="ECO:0000256" key="4">
    <source>
        <dbReference type="ARBA" id="ARBA00022679"/>
    </source>
</evidence>
<dbReference type="SUPFAM" id="SSF47384">
    <property type="entry name" value="Homodimeric domain of signal transducing histidine kinase"/>
    <property type="match status" value="1"/>
</dbReference>
<dbReference type="PROSITE" id="PS50109">
    <property type="entry name" value="HIS_KIN"/>
    <property type="match status" value="1"/>
</dbReference>
<feature type="domain" description="PAS" evidence="14">
    <location>
        <begin position="196"/>
        <end position="240"/>
    </location>
</feature>
<dbReference type="CDD" id="cd00082">
    <property type="entry name" value="HisKA"/>
    <property type="match status" value="1"/>
</dbReference>
<dbReference type="AlphaFoldDB" id="A0A1L8CKT3"/>
<feature type="coiled-coil region" evidence="10">
    <location>
        <begin position="54"/>
        <end position="81"/>
    </location>
</feature>
<dbReference type="InterPro" id="IPR001789">
    <property type="entry name" value="Sig_transdc_resp-reg_receiver"/>
</dbReference>
<evidence type="ECO:0000256" key="2">
    <source>
        <dbReference type="ARBA" id="ARBA00012438"/>
    </source>
</evidence>
<dbReference type="EMBL" id="BDFD01000002">
    <property type="protein sequence ID" value="GAV19479.1"/>
    <property type="molecule type" value="Genomic_DNA"/>
</dbReference>
<dbReference type="PROSITE" id="PS50110">
    <property type="entry name" value="RESPONSE_REGULATORY"/>
    <property type="match status" value="1"/>
</dbReference>
<dbReference type="Gene3D" id="1.10.287.130">
    <property type="match status" value="1"/>
</dbReference>
<dbReference type="InterPro" id="IPR003594">
    <property type="entry name" value="HATPase_dom"/>
</dbReference>
<dbReference type="InterPro" id="IPR036097">
    <property type="entry name" value="HisK_dim/P_sf"/>
</dbReference>
<evidence type="ECO:0000313" key="17">
    <source>
        <dbReference type="Proteomes" id="UP000231632"/>
    </source>
</evidence>
<dbReference type="InterPro" id="IPR001610">
    <property type="entry name" value="PAC"/>
</dbReference>
<dbReference type="GO" id="GO:0005524">
    <property type="term" value="F:ATP binding"/>
    <property type="evidence" value="ECO:0007669"/>
    <property type="project" value="UniProtKB-KW"/>
</dbReference>
<dbReference type="CDD" id="cd00130">
    <property type="entry name" value="PAS"/>
    <property type="match status" value="2"/>
</dbReference>
<comment type="caution">
    <text evidence="16">The sequence shown here is derived from an EMBL/GenBank/DDBJ whole genome shotgun (WGS) entry which is preliminary data.</text>
</comment>